<comment type="subcellular location">
    <subcellularLocation>
        <location evidence="2">Chromosome</location>
    </subcellularLocation>
    <subcellularLocation>
        <location evidence="1">Nucleus</location>
    </subcellularLocation>
</comment>
<evidence type="ECO:0000256" key="4">
    <source>
        <dbReference type="ARBA" id="ARBA00022454"/>
    </source>
</evidence>
<evidence type="ECO:0000256" key="1">
    <source>
        <dbReference type="ARBA" id="ARBA00004123"/>
    </source>
</evidence>
<evidence type="ECO:0000256" key="7">
    <source>
        <dbReference type="ARBA" id="ARBA00022840"/>
    </source>
</evidence>
<protein>
    <recommendedName>
        <fullName evidence="14">Rad50/SbcC-type AAA domain-containing protein</fullName>
    </recommendedName>
</protein>
<dbReference type="GO" id="GO:0003697">
    <property type="term" value="F:single-stranded DNA binding"/>
    <property type="evidence" value="ECO:0007669"/>
    <property type="project" value="TreeGrafter"/>
</dbReference>
<organism evidence="15 16">
    <name type="scientific">Phialemonium atrogriseum</name>
    <dbReference type="NCBI Taxonomy" id="1093897"/>
    <lineage>
        <taxon>Eukaryota</taxon>
        <taxon>Fungi</taxon>
        <taxon>Dikarya</taxon>
        <taxon>Ascomycota</taxon>
        <taxon>Pezizomycotina</taxon>
        <taxon>Sordariomycetes</taxon>
        <taxon>Sordariomycetidae</taxon>
        <taxon>Cephalothecales</taxon>
        <taxon>Cephalothecaceae</taxon>
        <taxon>Phialemonium</taxon>
    </lineage>
</organism>
<comment type="similarity">
    <text evidence="3">Belongs to the SMC family. SMC6 subfamily.</text>
</comment>
<dbReference type="Proteomes" id="UP001244011">
    <property type="component" value="Unassembled WGS sequence"/>
</dbReference>
<dbReference type="GeneID" id="85311297"/>
<dbReference type="EMBL" id="MU839011">
    <property type="protein sequence ID" value="KAK1766400.1"/>
    <property type="molecule type" value="Genomic_DNA"/>
</dbReference>
<name>A0AAJ0BXP0_9PEZI</name>
<feature type="region of interest" description="Disordered" evidence="13">
    <location>
        <begin position="1"/>
        <end position="101"/>
    </location>
</feature>
<keyword evidence="4" id="KW-0158">Chromosome</keyword>
<keyword evidence="6" id="KW-0227">DNA damage</keyword>
<keyword evidence="9" id="KW-0233">DNA recombination</keyword>
<dbReference type="SUPFAM" id="SSF52540">
    <property type="entry name" value="P-loop containing nucleoside triphosphate hydrolases"/>
    <property type="match status" value="1"/>
</dbReference>
<evidence type="ECO:0000256" key="12">
    <source>
        <dbReference type="SAM" id="Coils"/>
    </source>
</evidence>
<proteinExistence type="inferred from homology"/>
<evidence type="ECO:0000256" key="3">
    <source>
        <dbReference type="ARBA" id="ARBA00006793"/>
    </source>
</evidence>
<dbReference type="GO" id="GO:0005634">
    <property type="term" value="C:nucleus"/>
    <property type="evidence" value="ECO:0007669"/>
    <property type="project" value="UniProtKB-SubCell"/>
</dbReference>
<feature type="compositionally biased region" description="Acidic residues" evidence="13">
    <location>
        <begin position="76"/>
        <end position="88"/>
    </location>
</feature>
<evidence type="ECO:0000256" key="6">
    <source>
        <dbReference type="ARBA" id="ARBA00022763"/>
    </source>
</evidence>
<accession>A0AAJ0BXP0</accession>
<dbReference type="InterPro" id="IPR038729">
    <property type="entry name" value="Rad50/SbcC_AAA"/>
</dbReference>
<dbReference type="Gene3D" id="3.40.50.300">
    <property type="entry name" value="P-loop containing nucleotide triphosphate hydrolases"/>
    <property type="match status" value="2"/>
</dbReference>
<keyword evidence="7" id="KW-0067">ATP-binding</keyword>
<keyword evidence="16" id="KW-1185">Reference proteome</keyword>
<evidence type="ECO:0000256" key="8">
    <source>
        <dbReference type="ARBA" id="ARBA00023054"/>
    </source>
</evidence>
<feature type="domain" description="Rad50/SbcC-type AAA" evidence="14">
    <location>
        <begin position="145"/>
        <end position="394"/>
    </location>
</feature>
<evidence type="ECO:0000313" key="15">
    <source>
        <dbReference type="EMBL" id="KAK1766400.1"/>
    </source>
</evidence>
<keyword evidence="8 12" id="KW-0175">Coiled coil</keyword>
<dbReference type="InterPro" id="IPR027417">
    <property type="entry name" value="P-loop_NTPase"/>
</dbReference>
<dbReference type="GO" id="GO:0035861">
    <property type="term" value="C:site of double-strand break"/>
    <property type="evidence" value="ECO:0007669"/>
    <property type="project" value="TreeGrafter"/>
</dbReference>
<dbReference type="GO" id="GO:0003684">
    <property type="term" value="F:damaged DNA binding"/>
    <property type="evidence" value="ECO:0007669"/>
    <property type="project" value="TreeGrafter"/>
</dbReference>
<reference evidence="15" key="1">
    <citation type="submission" date="2023-06" db="EMBL/GenBank/DDBJ databases">
        <title>Genome-scale phylogeny and comparative genomics of the fungal order Sordariales.</title>
        <authorList>
            <consortium name="Lawrence Berkeley National Laboratory"/>
            <person name="Hensen N."/>
            <person name="Bonometti L."/>
            <person name="Westerberg I."/>
            <person name="Brannstrom I.O."/>
            <person name="Guillou S."/>
            <person name="Cros-Aarteil S."/>
            <person name="Calhoun S."/>
            <person name="Haridas S."/>
            <person name="Kuo A."/>
            <person name="Mondo S."/>
            <person name="Pangilinan J."/>
            <person name="Riley R."/>
            <person name="Labutti K."/>
            <person name="Andreopoulos B."/>
            <person name="Lipzen A."/>
            <person name="Chen C."/>
            <person name="Yanf M."/>
            <person name="Daum C."/>
            <person name="Ng V."/>
            <person name="Clum A."/>
            <person name="Steindorff A."/>
            <person name="Ohm R."/>
            <person name="Martin F."/>
            <person name="Silar P."/>
            <person name="Natvig D."/>
            <person name="Lalanne C."/>
            <person name="Gautier V."/>
            <person name="Ament-Velasquez S.L."/>
            <person name="Kruys A."/>
            <person name="Hutchinson M.I."/>
            <person name="Powell A.J."/>
            <person name="Barry K."/>
            <person name="Miller A.N."/>
            <person name="Grigoriev I.V."/>
            <person name="Debuchy R."/>
            <person name="Gladieux P."/>
            <person name="Thoren M.H."/>
            <person name="Johannesson H."/>
        </authorList>
    </citation>
    <scope>NUCLEOTIDE SEQUENCE</scope>
    <source>
        <strain evidence="15">8032-3</strain>
    </source>
</reference>
<dbReference type="PANTHER" id="PTHR19306">
    <property type="entry name" value="STRUCTURAL MAINTENANCE OF CHROMOSOMES 5,6 SMC5, SMC6"/>
    <property type="match status" value="1"/>
</dbReference>
<feature type="coiled-coil region" evidence="12">
    <location>
        <begin position="766"/>
        <end position="936"/>
    </location>
</feature>
<keyword evidence="5" id="KW-0547">Nucleotide-binding</keyword>
<dbReference type="GO" id="GO:0000724">
    <property type="term" value="P:double-strand break repair via homologous recombination"/>
    <property type="evidence" value="ECO:0007669"/>
    <property type="project" value="TreeGrafter"/>
</dbReference>
<feature type="compositionally biased region" description="Polar residues" evidence="13">
    <location>
        <begin position="738"/>
        <end position="752"/>
    </location>
</feature>
<evidence type="ECO:0000256" key="5">
    <source>
        <dbReference type="ARBA" id="ARBA00022741"/>
    </source>
</evidence>
<dbReference type="PANTHER" id="PTHR19306:SF6">
    <property type="entry name" value="STRUCTURAL MAINTENANCE OF CHROMOSOMES PROTEIN 6"/>
    <property type="match status" value="1"/>
</dbReference>
<evidence type="ECO:0000256" key="11">
    <source>
        <dbReference type="ARBA" id="ARBA00023242"/>
    </source>
</evidence>
<dbReference type="GO" id="GO:0005524">
    <property type="term" value="F:ATP binding"/>
    <property type="evidence" value="ECO:0007669"/>
    <property type="project" value="UniProtKB-KW"/>
</dbReference>
<evidence type="ECO:0000256" key="13">
    <source>
        <dbReference type="SAM" id="MobiDB-lite"/>
    </source>
</evidence>
<evidence type="ECO:0000259" key="14">
    <source>
        <dbReference type="Pfam" id="PF13476"/>
    </source>
</evidence>
<dbReference type="Pfam" id="PF13476">
    <property type="entry name" value="AAA_23"/>
    <property type="match status" value="1"/>
</dbReference>
<dbReference type="RefSeq" id="XP_060282613.1">
    <property type="nucleotide sequence ID" value="XM_060428110.1"/>
</dbReference>
<comment type="caution">
    <text evidence="15">The sequence shown here is derived from an EMBL/GenBank/DDBJ whole genome shotgun (WGS) entry which is preliminary data.</text>
</comment>
<gene>
    <name evidence="15" type="ORF">QBC33DRAFT_540896</name>
</gene>
<evidence type="ECO:0000313" key="16">
    <source>
        <dbReference type="Proteomes" id="UP001244011"/>
    </source>
</evidence>
<dbReference type="AlphaFoldDB" id="A0AAJ0BXP0"/>
<keyword evidence="11" id="KW-0539">Nucleus</keyword>
<feature type="region of interest" description="Disordered" evidence="13">
    <location>
        <begin position="734"/>
        <end position="760"/>
    </location>
</feature>
<sequence>MPGRTVSNLGAGPSRKRPRRVTDADGEGVDEEIVHVQQASSGLRHDARKRARTSTAASSKDLEEALRETTPVSSSESDDDIPMEDDEIPEHGGSPSKTQYDELRDNDFKHLEHEAADDQRATQKIRFRPNRLGDNAVSDNGIIESITCINFMCHERLHCELGPLLNFIVGENGSGKSAILTAITLCLGGKASSTNRGGSLKSFVKEGRDRAILSVKIKNQGVDGYKQDVYGDSIIVERYFSRASGSGFKIKSATGQIISTKKQEVDEISEYYCLQVDNPLNVLSQDNARQFLNAASASQKYKFFIEGVQLEQLDRDYRLVSEYLESSEEKVPLQEERVELAKKDWEKAKRLSETVQNQQNARRRFRLLTSQLAWSQVSDEEKRLAERDQNILEIDAKVADTERAIEGKAQLLAQEDETIARAQAAAVEAQEDEGLYQSQVDAADEEFQAAKKMLEQLHTDERSAHSELKTAANKVQDLEQKIEVEQQRLENSNGDALTRKREDLANAKEREEAINREIADNRQLLPTLEGKHKEAKRSVAEITQSVERKRDEISNVESKIHRFRQGQGSKYDAYEPRVPNLLSMIAADNSFENKPVGPLGTHIQLLNPIWSSILEQTIGANLNAFIVTSRHDHKILQAMMNRAGVRNCPILIGNRHTLNTDGKEPDPSFDTILRVLKFDNQLVRDQMIINNAIEQVILIADRIKAEDVMFSGPAPRNVMACLSLHDGKRGEGLRLTNKGGSNYGTTTVTPNPNLRPRMKTDSDSQLSILKETLEQLGNELRELETQKRRLQQDAHRCQLDITQHGQKKKTLEHNLRKAQVEIETIEVELDGFDGVDGRLQGFQEQLEQAKKDQEHHGRQYGDLVVKKQNQNKEVEASKEKLRAERTQKKDYEARVDKAMKKVNRLTQLRGITLTEKNEAHAELDMLKDDRIRAEDKRNRQAARLVEFIQMAEQVSPQRVHIAENETYQSVEKAHAALKVQLEAAQKERGMTDAEVYDYAVKTKAAHDQMRHDLKTIKDVNQSLKNTLTKRLHKWRTFQRYISAHSRANFIYLLSERGFRGKLMLDHKQKRLAIQVEPDKTEKRAAGRNTKTLSGGEKSFSSICLLLSIWEAMGSPLRCLDEFDVFMDNVNRAISTNMLISAARRSVGRQYLLITPNAIEGRATLDRDVKIIRLTDPRQRRLVDH</sequence>
<dbReference type="GO" id="GO:0030915">
    <property type="term" value="C:Smc5-Smc6 complex"/>
    <property type="evidence" value="ECO:0007669"/>
    <property type="project" value="TreeGrafter"/>
</dbReference>
<evidence type="ECO:0000256" key="10">
    <source>
        <dbReference type="ARBA" id="ARBA00023204"/>
    </source>
</evidence>
<evidence type="ECO:0000256" key="2">
    <source>
        <dbReference type="ARBA" id="ARBA00004286"/>
    </source>
</evidence>
<evidence type="ECO:0000256" key="9">
    <source>
        <dbReference type="ARBA" id="ARBA00023172"/>
    </source>
</evidence>
<feature type="coiled-coil region" evidence="12">
    <location>
        <begin position="412"/>
        <end position="559"/>
    </location>
</feature>
<keyword evidence="10" id="KW-0234">DNA repair</keyword>